<comment type="function">
    <text evidence="5">Responsible for synthesis of pseudouridine from uracil-55 in the psi GC loop of transfer RNAs.</text>
</comment>
<comment type="similarity">
    <text evidence="2 5">Belongs to the pseudouridine synthase TruB family. Type 1 subfamily.</text>
</comment>
<dbReference type="eggNOG" id="COG0130">
    <property type="taxonomic scope" value="Bacteria"/>
</dbReference>
<evidence type="ECO:0000259" key="7">
    <source>
        <dbReference type="Pfam" id="PF16198"/>
    </source>
</evidence>
<evidence type="ECO:0000256" key="2">
    <source>
        <dbReference type="ARBA" id="ARBA00005642"/>
    </source>
</evidence>
<dbReference type="InterPro" id="IPR020103">
    <property type="entry name" value="PsdUridine_synth_cat_dom_sf"/>
</dbReference>
<proteinExistence type="inferred from homology"/>
<organism evidence="8">
    <name type="scientific">Cyanothece sp. (strain PCC 7425 / ATCC 29141)</name>
    <dbReference type="NCBI Taxonomy" id="395961"/>
    <lineage>
        <taxon>Bacteria</taxon>
        <taxon>Bacillati</taxon>
        <taxon>Cyanobacteriota</taxon>
        <taxon>Cyanophyceae</taxon>
        <taxon>Gomontiellales</taxon>
        <taxon>Cyanothecaceae</taxon>
        <taxon>Cyanothece</taxon>
    </lineage>
</organism>
<dbReference type="GO" id="GO:0160148">
    <property type="term" value="F:tRNA pseudouridine(55) synthase activity"/>
    <property type="evidence" value="ECO:0007669"/>
    <property type="project" value="UniProtKB-EC"/>
</dbReference>
<dbReference type="InterPro" id="IPR032819">
    <property type="entry name" value="TruB_C"/>
</dbReference>
<dbReference type="HOGENOM" id="CLU_032087_0_0_3"/>
<dbReference type="NCBIfam" id="TIGR00431">
    <property type="entry name" value="TruB"/>
    <property type="match status" value="1"/>
</dbReference>
<dbReference type="PANTHER" id="PTHR13767">
    <property type="entry name" value="TRNA-PSEUDOURIDINE SYNTHASE"/>
    <property type="match status" value="1"/>
</dbReference>
<keyword evidence="3 5" id="KW-0819">tRNA processing</keyword>
<evidence type="ECO:0000259" key="6">
    <source>
        <dbReference type="Pfam" id="PF01509"/>
    </source>
</evidence>
<dbReference type="GO" id="GO:0003723">
    <property type="term" value="F:RNA binding"/>
    <property type="evidence" value="ECO:0007669"/>
    <property type="project" value="InterPro"/>
</dbReference>
<evidence type="ECO:0000256" key="5">
    <source>
        <dbReference type="HAMAP-Rule" id="MF_01080"/>
    </source>
</evidence>
<gene>
    <name evidence="5" type="primary">truB</name>
    <name evidence="8" type="ordered locus">Cyan7425_3931</name>
</gene>
<dbReference type="OrthoDB" id="9802309at2"/>
<dbReference type="InterPro" id="IPR014780">
    <property type="entry name" value="tRNA_psdUridine_synth_TruB"/>
</dbReference>
<accession>B8HUP6</accession>
<dbReference type="STRING" id="395961.Cyan7425_3931"/>
<evidence type="ECO:0000256" key="1">
    <source>
        <dbReference type="ARBA" id="ARBA00000385"/>
    </source>
</evidence>
<dbReference type="Pfam" id="PF01509">
    <property type="entry name" value="TruB_N"/>
    <property type="match status" value="1"/>
</dbReference>
<dbReference type="KEGG" id="cyn:Cyan7425_3931"/>
<evidence type="ECO:0000256" key="3">
    <source>
        <dbReference type="ARBA" id="ARBA00022694"/>
    </source>
</evidence>
<feature type="domain" description="Pseudouridine synthase II N-terminal" evidence="6">
    <location>
        <begin position="22"/>
        <end position="172"/>
    </location>
</feature>
<evidence type="ECO:0000256" key="4">
    <source>
        <dbReference type="ARBA" id="ARBA00023235"/>
    </source>
</evidence>
<dbReference type="HAMAP" id="MF_01080">
    <property type="entry name" value="TruB_bact"/>
    <property type="match status" value="1"/>
</dbReference>
<evidence type="ECO:0000313" key="8">
    <source>
        <dbReference type="EMBL" id="ACL46248.1"/>
    </source>
</evidence>
<keyword evidence="4 5" id="KW-0413">Isomerase</keyword>
<feature type="active site" description="Nucleophile" evidence="5">
    <location>
        <position position="37"/>
    </location>
</feature>
<dbReference type="GO" id="GO:0031119">
    <property type="term" value="P:tRNA pseudouridine synthesis"/>
    <property type="evidence" value="ECO:0007669"/>
    <property type="project" value="UniProtKB-UniRule"/>
</dbReference>
<reference evidence="8" key="1">
    <citation type="submission" date="2009-01" db="EMBL/GenBank/DDBJ databases">
        <title>Complete sequence of chromosome Cyanothece sp. PCC 7425.</title>
        <authorList>
            <consortium name="US DOE Joint Genome Institute"/>
            <person name="Lucas S."/>
            <person name="Copeland A."/>
            <person name="Lapidus A."/>
            <person name="Glavina del Rio T."/>
            <person name="Dalin E."/>
            <person name="Tice H."/>
            <person name="Bruce D."/>
            <person name="Goodwin L."/>
            <person name="Pitluck S."/>
            <person name="Sims D."/>
            <person name="Meineke L."/>
            <person name="Brettin T."/>
            <person name="Detter J.C."/>
            <person name="Han C."/>
            <person name="Larimer F."/>
            <person name="Land M."/>
            <person name="Hauser L."/>
            <person name="Kyrpides N."/>
            <person name="Ovchinnikova G."/>
            <person name="Liberton M."/>
            <person name="Stoeckel J."/>
            <person name="Banerjee A."/>
            <person name="Singh A."/>
            <person name="Page L."/>
            <person name="Sato H."/>
            <person name="Zhao L."/>
            <person name="Sherman L."/>
            <person name="Pakrasi H."/>
            <person name="Richardson P."/>
        </authorList>
    </citation>
    <scope>NUCLEOTIDE SEQUENCE</scope>
    <source>
        <strain evidence="8">PCC 7425</strain>
    </source>
</reference>
<dbReference type="Pfam" id="PF16198">
    <property type="entry name" value="TruB_C_2"/>
    <property type="match status" value="1"/>
</dbReference>
<comment type="catalytic activity">
    <reaction evidence="1 5">
        <text>uridine(55) in tRNA = pseudouridine(55) in tRNA</text>
        <dbReference type="Rhea" id="RHEA:42532"/>
        <dbReference type="Rhea" id="RHEA-COMP:10101"/>
        <dbReference type="Rhea" id="RHEA-COMP:10102"/>
        <dbReference type="ChEBI" id="CHEBI:65314"/>
        <dbReference type="ChEBI" id="CHEBI:65315"/>
        <dbReference type="EC" id="5.4.99.25"/>
    </reaction>
</comment>
<dbReference type="Gene3D" id="3.30.2350.10">
    <property type="entry name" value="Pseudouridine synthase"/>
    <property type="match status" value="1"/>
</dbReference>
<sequence length="299" mass="32354">MGFLNLNKPAGFTSHDCIGRVRRLLGLKRVGHGGTLDPMATGVLPIGLGAATRLLQFLPEQKAYRATLRLGLSTTTDDITGTPLSLQPYPVVDVQQIEPALQQFLGKIEQIPPQYSAIQVQGQRLYDLARQGKNLDLAARSVEIFQIQILDWRDGEFPELDLDISCGPGTYIRAIARDLGQVLGTGGTLAALTRTRSGGFELTDSLSLTELESQLQQQHFCPISPSQALNHLATLMLEDDLARRWSMGQKISLADIPAVPVVDPRVQESIVCVQTATTCLGIGSISHGLLNPKVVLSAV</sequence>
<dbReference type="SUPFAM" id="SSF55120">
    <property type="entry name" value="Pseudouridine synthase"/>
    <property type="match status" value="1"/>
</dbReference>
<dbReference type="AlphaFoldDB" id="B8HUP6"/>
<dbReference type="GO" id="GO:1990481">
    <property type="term" value="P:mRNA pseudouridine synthesis"/>
    <property type="evidence" value="ECO:0007669"/>
    <property type="project" value="TreeGrafter"/>
</dbReference>
<dbReference type="InterPro" id="IPR002501">
    <property type="entry name" value="PsdUridine_synth_N"/>
</dbReference>
<name>B8HUP6_CYAP4</name>
<dbReference type="CDD" id="cd02573">
    <property type="entry name" value="PseudoU_synth_EcTruB"/>
    <property type="match status" value="1"/>
</dbReference>
<protein>
    <recommendedName>
        <fullName evidence="5">tRNA pseudouridine synthase B</fullName>
        <ecNumber evidence="5">5.4.99.25</ecNumber>
    </recommendedName>
    <alternativeName>
        <fullName evidence="5">tRNA pseudouridine(55) synthase</fullName>
        <shortName evidence="5">Psi55 synthase</shortName>
    </alternativeName>
    <alternativeName>
        <fullName evidence="5">tRNA pseudouridylate synthase</fullName>
    </alternativeName>
    <alternativeName>
        <fullName evidence="5">tRNA-uridine isomerase</fullName>
    </alternativeName>
</protein>
<dbReference type="EMBL" id="CP001344">
    <property type="protein sequence ID" value="ACL46248.1"/>
    <property type="molecule type" value="Genomic_DNA"/>
</dbReference>
<dbReference type="EC" id="5.4.99.25" evidence="5"/>
<dbReference type="PANTHER" id="PTHR13767:SF2">
    <property type="entry name" value="PSEUDOURIDYLATE SYNTHASE TRUB1"/>
    <property type="match status" value="1"/>
</dbReference>
<feature type="domain" description="tRNA pseudouridylate synthase B C-terminal" evidence="7">
    <location>
        <begin position="173"/>
        <end position="215"/>
    </location>
</feature>